<comment type="caution">
    <text evidence="4">The sequence shown here is derived from an EMBL/GenBank/DDBJ whole genome shotgun (WGS) entry which is preliminary data.</text>
</comment>
<evidence type="ECO:0000313" key="5">
    <source>
        <dbReference type="Proteomes" id="UP000034164"/>
    </source>
</evidence>
<gene>
    <name evidence="4" type="ORF">EMCG_02923</name>
</gene>
<dbReference type="PROSITE" id="PS00194">
    <property type="entry name" value="THIOREDOXIN_1"/>
    <property type="match status" value="1"/>
</dbReference>
<dbReference type="Pfam" id="PF00085">
    <property type="entry name" value="Thioredoxin"/>
    <property type="match status" value="1"/>
</dbReference>
<proteinExistence type="inferred from homology"/>
<dbReference type="PRINTS" id="PR00421">
    <property type="entry name" value="THIOREDOXIN"/>
</dbReference>
<dbReference type="Gene3D" id="3.40.30.10">
    <property type="entry name" value="Glutaredoxin"/>
    <property type="match status" value="1"/>
</dbReference>
<evidence type="ECO:0000256" key="2">
    <source>
        <dbReference type="ARBA" id="ARBA00023157"/>
    </source>
</evidence>
<dbReference type="EMBL" id="LCZI01001050">
    <property type="protein sequence ID" value="KKZ62712.1"/>
    <property type="molecule type" value="Genomic_DNA"/>
</dbReference>
<protein>
    <submittedName>
        <fullName evidence="4">Thioredoxin 1</fullName>
    </submittedName>
</protein>
<organism evidence="4 5">
    <name type="scientific">[Emmonsia] crescens</name>
    <dbReference type="NCBI Taxonomy" id="73230"/>
    <lineage>
        <taxon>Eukaryota</taxon>
        <taxon>Fungi</taxon>
        <taxon>Dikarya</taxon>
        <taxon>Ascomycota</taxon>
        <taxon>Pezizomycotina</taxon>
        <taxon>Eurotiomycetes</taxon>
        <taxon>Eurotiomycetidae</taxon>
        <taxon>Onygenales</taxon>
        <taxon>Ajellomycetaceae</taxon>
        <taxon>Emergomyces</taxon>
    </lineage>
</organism>
<accession>A0A0G2HWS7</accession>
<dbReference type="PANTHER" id="PTHR46115">
    <property type="entry name" value="THIOREDOXIN-LIKE PROTEIN 1"/>
    <property type="match status" value="1"/>
</dbReference>
<feature type="domain" description="Thioredoxin" evidence="3">
    <location>
        <begin position="103"/>
        <end position="209"/>
    </location>
</feature>
<sequence>MFPKTSLRAVHQRRLLPLQPLPYNPLLRLPPPPPPLYNNNPPASTVASLRPLSLLRTSTTSRFITLSPLQKKSPFTSSARNNFRPTSGTMVVHNLRDRAAFESAVSSTDAAAAATATPTGQKTPLIVIDCFATWCGPCKAIAPKLVEFSEAYPNVGFYKVDVDECPDIAQELGVRAMPTFIFFKDGQKVDEVLGAVPPAIEAVIKKHAS</sequence>
<dbReference type="CDD" id="cd02947">
    <property type="entry name" value="TRX_family"/>
    <property type="match status" value="1"/>
</dbReference>
<evidence type="ECO:0000259" key="3">
    <source>
        <dbReference type="PROSITE" id="PS51352"/>
    </source>
</evidence>
<comment type="similarity">
    <text evidence="1">Belongs to the thioredoxin family.</text>
</comment>
<dbReference type="Proteomes" id="UP000034164">
    <property type="component" value="Unassembled WGS sequence"/>
</dbReference>
<keyword evidence="2" id="KW-1015">Disulfide bond</keyword>
<dbReference type="InterPro" id="IPR013766">
    <property type="entry name" value="Thioredoxin_domain"/>
</dbReference>
<dbReference type="FunFam" id="3.40.30.10:FF:000245">
    <property type="entry name" value="Thioredoxin"/>
    <property type="match status" value="1"/>
</dbReference>
<dbReference type="VEuPathDB" id="FungiDB:EMCG_02923"/>
<dbReference type="PROSITE" id="PS51352">
    <property type="entry name" value="THIOREDOXIN_2"/>
    <property type="match status" value="1"/>
</dbReference>
<evidence type="ECO:0000313" key="4">
    <source>
        <dbReference type="EMBL" id="KKZ62712.1"/>
    </source>
</evidence>
<evidence type="ECO:0000256" key="1">
    <source>
        <dbReference type="ARBA" id="ARBA00008987"/>
    </source>
</evidence>
<dbReference type="InterPro" id="IPR017937">
    <property type="entry name" value="Thioredoxin_CS"/>
</dbReference>
<reference evidence="5" key="1">
    <citation type="journal article" date="2015" name="PLoS Genet.">
        <title>The dynamic genome and transcriptome of the human fungal pathogen Blastomyces and close relative Emmonsia.</title>
        <authorList>
            <person name="Munoz J.F."/>
            <person name="Gauthier G.M."/>
            <person name="Desjardins C.A."/>
            <person name="Gallo J.E."/>
            <person name="Holder J."/>
            <person name="Sullivan T.D."/>
            <person name="Marty A.J."/>
            <person name="Carmen J.C."/>
            <person name="Chen Z."/>
            <person name="Ding L."/>
            <person name="Gujja S."/>
            <person name="Magrini V."/>
            <person name="Misas E."/>
            <person name="Mitreva M."/>
            <person name="Priest M."/>
            <person name="Saif S."/>
            <person name="Whiston E.A."/>
            <person name="Young S."/>
            <person name="Zeng Q."/>
            <person name="Goldman W.E."/>
            <person name="Mardis E.R."/>
            <person name="Taylor J.W."/>
            <person name="McEwen J.G."/>
            <person name="Clay O.K."/>
            <person name="Klein B.S."/>
            <person name="Cuomo C.A."/>
        </authorList>
    </citation>
    <scope>NUCLEOTIDE SEQUENCE [LARGE SCALE GENOMIC DNA]</scope>
    <source>
        <strain evidence="5">UAMH 3008</strain>
    </source>
</reference>
<dbReference type="AlphaFoldDB" id="A0A0G2HWS7"/>
<dbReference type="SUPFAM" id="SSF52833">
    <property type="entry name" value="Thioredoxin-like"/>
    <property type="match status" value="1"/>
</dbReference>
<name>A0A0G2HWS7_9EURO</name>
<dbReference type="InterPro" id="IPR036249">
    <property type="entry name" value="Thioredoxin-like_sf"/>
</dbReference>
<dbReference type="OrthoDB" id="10263751at2759"/>